<evidence type="ECO:0008006" key="3">
    <source>
        <dbReference type="Google" id="ProtNLM"/>
    </source>
</evidence>
<dbReference type="Proteomes" id="UP001466893">
    <property type="component" value="Chromosome"/>
</dbReference>
<evidence type="ECO:0000313" key="1">
    <source>
        <dbReference type="EMBL" id="WZV98407.1"/>
    </source>
</evidence>
<name>A0ABZ3B5B4_9ENTR</name>
<reference evidence="1 2" key="1">
    <citation type="submission" date="2024-04" db="EMBL/GenBank/DDBJ databases">
        <title>Kosakonia calanthae sp. nov., a halophilic bacterium isolated from leaves of Calanthe tiplacata.</title>
        <authorList>
            <person name="Wu P."/>
        </authorList>
    </citation>
    <scope>NUCLEOTIDE SEQUENCE [LARGE SCALE GENOMIC DNA]</scope>
    <source>
        <strain evidence="1 2">BYX6</strain>
    </source>
</reference>
<keyword evidence="2" id="KW-1185">Reference proteome</keyword>
<organism evidence="1 2">
    <name type="scientific">Kosakonia calanthes</name>
    <dbReference type="NCBI Taxonomy" id="3139408"/>
    <lineage>
        <taxon>Bacteria</taxon>
        <taxon>Pseudomonadati</taxon>
        <taxon>Pseudomonadota</taxon>
        <taxon>Gammaproteobacteria</taxon>
        <taxon>Enterobacterales</taxon>
        <taxon>Enterobacteriaceae</taxon>
        <taxon>Kosakonia</taxon>
    </lineage>
</organism>
<proteinExistence type="predicted"/>
<gene>
    <name evidence="1" type="ORF">AAEY27_00460</name>
</gene>
<dbReference type="RefSeq" id="WP_342323015.1">
    <property type="nucleotide sequence ID" value="NZ_CP151800.1"/>
</dbReference>
<protein>
    <recommendedName>
        <fullName evidence="3">Baseplate protein J-like domain-containing protein</fullName>
    </recommendedName>
</protein>
<evidence type="ECO:0000313" key="2">
    <source>
        <dbReference type="Proteomes" id="UP001466893"/>
    </source>
</evidence>
<sequence length="966" mass="107581">MSKENALFTLVKEDIDFDTLWQQVTESLDALCGDLWTDTTDHDPGVTLLQATTWNDSDIGYRLSLSLNDLLTEAGKSTLFPPDFGPQGTLCCNTVTAEDYRRAIRDIHSSDIGLGSQGFIFDDCALIREPEDSSNTYRWWYDKVNRDYTFTRPDDADDTEWQELTLRGNNWLYLVPSRYTLALSTADRATVDAWLADFLASHRNLGEFFARVIWMQPVDFNLQLEIGLSSDVANVAAVVAQIYEATSMQLITPAERYTTAQMREKGYLDEEIFEGPFLQHGWQVDEPTRISDEGMTVSLSSLANRLLKIDGVESVNAVSLPSLPVHVWAVSTDKWAWRFDAGYYPRLWGADPLALLAGDTSPLTLVIKGGIYQKPDAATISQNLSIQQLIVTTPEELPAGTRRDFSRYVPVGDRLPACYQLQQPLLQAEKTVPELHQFLLPVDQLLADMCAEIALIPQLLSFDDRKGVIRGTQWPYSSGSVNGNVHVAYEPSLKTYLESDVAIFGADGKTPLSANFSRELAFLQYLLGYFGTSRASRPLTLDLFDFLLTQRAYLAQQPELGYDRINIQINKVSALQKRITAIIGLNGECFKENPDLSNLPFYLLEHRQLIPLVSSDEYAEEQTPSNFQINGAVVSITQPGSAGKIVVGQLIDLIALVGDRKESAKQQMVTSVNGDTFTLNVDTSYQLESNLAVFQTAWSSHLLTWQNSTTWLQDMSFPLNYAPAAQQPADTSQRLLLSNDQSPFPSMVTVGDEITIELANLATTPMEAASATIVPAADEDWFLNATVIATDPLQGTLLIEKVAGSQYDFPDAQGSWRYQWYFTDSAYATTDRFSFVISLVLNRSLLLNQNIVPDKLITWMLQVVMEQFPAHVSLINHWMSDSAFKNFAQTYARWQNGGNPLGDDAWSILQMLTLGHLPVTVLGIGSMRIASAEQASQVVGTDGSQWNTAVITQEQLFYIPLIAEAA</sequence>
<accession>A0ABZ3B5B4</accession>
<dbReference type="EMBL" id="CP151800">
    <property type="protein sequence ID" value="WZV98407.1"/>
    <property type="molecule type" value="Genomic_DNA"/>
</dbReference>